<evidence type="ECO:0000256" key="4">
    <source>
        <dbReference type="ARBA" id="ARBA00022692"/>
    </source>
</evidence>
<proteinExistence type="inferred from homology"/>
<gene>
    <name evidence="10" type="ORF">FGO68_gene14366</name>
</gene>
<evidence type="ECO:0000256" key="5">
    <source>
        <dbReference type="ARBA" id="ARBA00022792"/>
    </source>
</evidence>
<sequence>MSLGIVQAIQNVVLTLPWPSGVRSLLVHPAGPFTIFFWAPTFKWMITIANIGDFSKPAENISANQQIAISATGIIWARYATQINPVNYNLMIVNMFMGLSGLYQLYRKSQVPKEKGGFWGK</sequence>
<dbReference type="EMBL" id="RRYP01013442">
    <property type="protein sequence ID" value="TNV76510.1"/>
    <property type="molecule type" value="Genomic_DNA"/>
</dbReference>
<name>A0A8J8NLW6_HALGN</name>
<evidence type="ECO:0000256" key="9">
    <source>
        <dbReference type="RuleBase" id="RU363100"/>
    </source>
</evidence>
<comment type="subcellular location">
    <subcellularLocation>
        <location evidence="1 9">Mitochondrion inner membrane</location>
        <topology evidence="1 9">Multi-pass membrane protein</topology>
    </subcellularLocation>
</comment>
<keyword evidence="5 9" id="KW-0999">Mitochondrion inner membrane</keyword>
<evidence type="ECO:0000313" key="10">
    <source>
        <dbReference type="EMBL" id="TNV76510.1"/>
    </source>
</evidence>
<keyword evidence="11" id="KW-1185">Reference proteome</keyword>
<reference evidence="10" key="1">
    <citation type="submission" date="2019-06" db="EMBL/GenBank/DDBJ databases">
        <authorList>
            <person name="Zheng W."/>
        </authorList>
    </citation>
    <scope>NUCLEOTIDE SEQUENCE</scope>
    <source>
        <strain evidence="10">QDHG01</strain>
    </source>
</reference>
<accession>A0A8J8NLW6</accession>
<comment type="caution">
    <text evidence="10">The sequence shown here is derived from an EMBL/GenBank/DDBJ whole genome shotgun (WGS) entry which is preliminary data.</text>
</comment>
<dbReference type="GO" id="GO:0005743">
    <property type="term" value="C:mitochondrial inner membrane"/>
    <property type="evidence" value="ECO:0007669"/>
    <property type="project" value="UniProtKB-SubCell"/>
</dbReference>
<dbReference type="Proteomes" id="UP000785679">
    <property type="component" value="Unassembled WGS sequence"/>
</dbReference>
<dbReference type="GO" id="GO:0006850">
    <property type="term" value="P:pyruvate import into mitochondria"/>
    <property type="evidence" value="ECO:0007669"/>
    <property type="project" value="InterPro"/>
</dbReference>
<keyword evidence="6" id="KW-1133">Transmembrane helix</keyword>
<evidence type="ECO:0000256" key="2">
    <source>
        <dbReference type="ARBA" id="ARBA00006416"/>
    </source>
</evidence>
<evidence type="ECO:0000256" key="7">
    <source>
        <dbReference type="ARBA" id="ARBA00023128"/>
    </source>
</evidence>
<evidence type="ECO:0000256" key="1">
    <source>
        <dbReference type="ARBA" id="ARBA00004448"/>
    </source>
</evidence>
<keyword evidence="7 9" id="KW-0496">Mitochondrion</keyword>
<dbReference type="InterPro" id="IPR005336">
    <property type="entry name" value="MPC"/>
</dbReference>
<dbReference type="PANTHER" id="PTHR14154">
    <property type="entry name" value="UPF0041 BRAIN PROTEIN 44-RELATED"/>
    <property type="match status" value="1"/>
</dbReference>
<comment type="function">
    <text evidence="9">Mediates the uptake of pyruvate into mitochondria.</text>
</comment>
<protein>
    <recommendedName>
        <fullName evidence="9">Mitochondrial pyruvate carrier</fullName>
    </recommendedName>
</protein>
<organism evidence="10 11">
    <name type="scientific">Halteria grandinella</name>
    <dbReference type="NCBI Taxonomy" id="5974"/>
    <lineage>
        <taxon>Eukaryota</taxon>
        <taxon>Sar</taxon>
        <taxon>Alveolata</taxon>
        <taxon>Ciliophora</taxon>
        <taxon>Intramacronucleata</taxon>
        <taxon>Spirotrichea</taxon>
        <taxon>Stichotrichia</taxon>
        <taxon>Sporadotrichida</taxon>
        <taxon>Halteriidae</taxon>
        <taxon>Halteria</taxon>
    </lineage>
</organism>
<dbReference type="OrthoDB" id="869189at2759"/>
<evidence type="ECO:0000256" key="3">
    <source>
        <dbReference type="ARBA" id="ARBA00022448"/>
    </source>
</evidence>
<comment type="similarity">
    <text evidence="2 9">Belongs to the mitochondrial pyruvate carrier (MPC) (TC 2.A.105) family.</text>
</comment>
<dbReference type="AlphaFoldDB" id="A0A8J8NLW6"/>
<keyword evidence="8" id="KW-0472">Membrane</keyword>
<dbReference type="Pfam" id="PF03650">
    <property type="entry name" value="MPC"/>
    <property type="match status" value="1"/>
</dbReference>
<evidence type="ECO:0000256" key="8">
    <source>
        <dbReference type="ARBA" id="ARBA00023136"/>
    </source>
</evidence>
<evidence type="ECO:0000313" key="11">
    <source>
        <dbReference type="Proteomes" id="UP000785679"/>
    </source>
</evidence>
<keyword evidence="3 9" id="KW-0813">Transport</keyword>
<evidence type="ECO:0000256" key="6">
    <source>
        <dbReference type="ARBA" id="ARBA00022989"/>
    </source>
</evidence>
<keyword evidence="4" id="KW-0812">Transmembrane</keyword>